<protein>
    <submittedName>
        <fullName evidence="1">Uncharacterized protein</fullName>
    </submittedName>
</protein>
<evidence type="ECO:0000313" key="1">
    <source>
        <dbReference type="EMBL" id="KAK3297967.1"/>
    </source>
</evidence>
<name>A0AAE0HK06_9PEZI</name>
<dbReference type="EMBL" id="JAUEPN010000003">
    <property type="protein sequence ID" value="KAK3297967.1"/>
    <property type="molecule type" value="Genomic_DNA"/>
</dbReference>
<dbReference type="AlphaFoldDB" id="A0AAE0HK06"/>
<gene>
    <name evidence="1" type="ORF">B0H64DRAFT_135065</name>
</gene>
<keyword evidence="2" id="KW-1185">Reference proteome</keyword>
<reference evidence="1" key="1">
    <citation type="journal article" date="2023" name="Mol. Phylogenet. Evol.">
        <title>Genome-scale phylogeny and comparative genomics of the fungal order Sordariales.</title>
        <authorList>
            <person name="Hensen N."/>
            <person name="Bonometti L."/>
            <person name="Westerberg I."/>
            <person name="Brannstrom I.O."/>
            <person name="Guillou S."/>
            <person name="Cros-Aarteil S."/>
            <person name="Calhoun S."/>
            <person name="Haridas S."/>
            <person name="Kuo A."/>
            <person name="Mondo S."/>
            <person name="Pangilinan J."/>
            <person name="Riley R."/>
            <person name="LaButti K."/>
            <person name="Andreopoulos B."/>
            <person name="Lipzen A."/>
            <person name="Chen C."/>
            <person name="Yan M."/>
            <person name="Daum C."/>
            <person name="Ng V."/>
            <person name="Clum A."/>
            <person name="Steindorff A."/>
            <person name="Ohm R.A."/>
            <person name="Martin F."/>
            <person name="Silar P."/>
            <person name="Natvig D.O."/>
            <person name="Lalanne C."/>
            <person name="Gautier V."/>
            <person name="Ament-Velasquez S.L."/>
            <person name="Kruys A."/>
            <person name="Hutchinson M.I."/>
            <person name="Powell A.J."/>
            <person name="Barry K."/>
            <person name="Miller A.N."/>
            <person name="Grigoriev I.V."/>
            <person name="Debuchy R."/>
            <person name="Gladieux P."/>
            <person name="Hiltunen Thoren M."/>
            <person name="Johannesson H."/>
        </authorList>
    </citation>
    <scope>NUCLEOTIDE SEQUENCE</scope>
    <source>
        <strain evidence="1">CBS 168.71</strain>
    </source>
</reference>
<evidence type="ECO:0000313" key="2">
    <source>
        <dbReference type="Proteomes" id="UP001278766"/>
    </source>
</evidence>
<proteinExistence type="predicted"/>
<reference evidence="1" key="2">
    <citation type="submission" date="2023-06" db="EMBL/GenBank/DDBJ databases">
        <authorList>
            <consortium name="Lawrence Berkeley National Laboratory"/>
            <person name="Haridas S."/>
            <person name="Hensen N."/>
            <person name="Bonometti L."/>
            <person name="Westerberg I."/>
            <person name="Brannstrom I.O."/>
            <person name="Guillou S."/>
            <person name="Cros-Aarteil S."/>
            <person name="Calhoun S."/>
            <person name="Kuo A."/>
            <person name="Mondo S."/>
            <person name="Pangilinan J."/>
            <person name="Riley R."/>
            <person name="Labutti K."/>
            <person name="Andreopoulos B."/>
            <person name="Lipzen A."/>
            <person name="Chen C."/>
            <person name="Yanf M."/>
            <person name="Daum C."/>
            <person name="Ng V."/>
            <person name="Clum A."/>
            <person name="Steindorff A."/>
            <person name="Ohm R."/>
            <person name="Martin F."/>
            <person name="Silar P."/>
            <person name="Natvig D."/>
            <person name="Lalanne C."/>
            <person name="Gautier V."/>
            <person name="Ament-Velasquez S.L."/>
            <person name="Kruys A."/>
            <person name="Hutchinson M.I."/>
            <person name="Powell A.J."/>
            <person name="Barry K."/>
            <person name="Miller A.N."/>
            <person name="Grigoriev I.V."/>
            <person name="Debuchy R."/>
            <person name="Gladieux P."/>
            <person name="Thoren M.H."/>
            <person name="Johannesson H."/>
        </authorList>
    </citation>
    <scope>NUCLEOTIDE SEQUENCE</scope>
    <source>
        <strain evidence="1">CBS 168.71</strain>
    </source>
</reference>
<organism evidence="1 2">
    <name type="scientific">Chaetomium fimeti</name>
    <dbReference type="NCBI Taxonomy" id="1854472"/>
    <lineage>
        <taxon>Eukaryota</taxon>
        <taxon>Fungi</taxon>
        <taxon>Dikarya</taxon>
        <taxon>Ascomycota</taxon>
        <taxon>Pezizomycotina</taxon>
        <taxon>Sordariomycetes</taxon>
        <taxon>Sordariomycetidae</taxon>
        <taxon>Sordariales</taxon>
        <taxon>Chaetomiaceae</taxon>
        <taxon>Chaetomium</taxon>
    </lineage>
</organism>
<sequence length="145" mass="16380">MHGTSGPRLWCGQNPVFALLLPPRFRWGWVALHLAAACSLQMLQLPSSSMCWWCTNCVSMAREALGGGFLCSRLSCAHAPRACEPCGCPCSEACAFQMEIIDFGSAWAWRFAWRPPRDENPSVCWAFRCCMLPRRDQQGRDERFC</sequence>
<comment type="caution">
    <text evidence="1">The sequence shown here is derived from an EMBL/GenBank/DDBJ whole genome shotgun (WGS) entry which is preliminary data.</text>
</comment>
<dbReference type="RefSeq" id="XP_062661481.1">
    <property type="nucleotide sequence ID" value="XM_062798194.1"/>
</dbReference>
<accession>A0AAE0HK06</accession>
<dbReference type="GeneID" id="87835142"/>
<dbReference type="Proteomes" id="UP001278766">
    <property type="component" value="Unassembled WGS sequence"/>
</dbReference>